<sequence>MNSPFPTHCTTALAQSPLFRLQTEGLPSSERVRLSYQRARAVVQTYNLTADDILNVTPRYWEFHTDPILSQDISVGTLLTIHYNLCSGTIALFASGRPDLERTLQQLLSYEVSGQYLLTEIGHGLNAINLETTCTMLSNGEFELNTPSAGAAKFMPPTTPCGVPCVAVVMARLVVGGEDRGVKPFVVPLHDGERMHTGIVSKLLTPRGGSRPVNHALTYFHHVRLPPTALLASPEKASRPRDEFFFNISRVISGTLSMGALGLSAMRIGSYVAGQYSLRRTVVDAGSGLTRPIASFSTQYTPVLTAIAQTMVFQAFAQEARARFADKSASLPMKHFVAAVFKTTVIKHTKETLLGLGDRCGAQGLFEINQLSVLHADMRGAAIAEGDLLAISIRFAMDLLLGRIKAPATPYPDSVLYKHEQSLIAHLTKVLSQARNHRDARTEAILLPQCPTLIEAIGHRLAYDAAMQAGMDKDVVELYVASVMPYDAGWYSENLGIPCWEQKMQLLGAAKALYPQLEALLELLKVKSYATAPIVSDQAWEGYVESLDTFGNPQPCSPTVSFPDQQPQKQQQAPLPRDHFVRAHL</sequence>
<organism evidence="2 3">
    <name type="scientific">Dentipellis fragilis</name>
    <dbReference type="NCBI Taxonomy" id="205917"/>
    <lineage>
        <taxon>Eukaryota</taxon>
        <taxon>Fungi</taxon>
        <taxon>Dikarya</taxon>
        <taxon>Basidiomycota</taxon>
        <taxon>Agaricomycotina</taxon>
        <taxon>Agaricomycetes</taxon>
        <taxon>Russulales</taxon>
        <taxon>Hericiaceae</taxon>
        <taxon>Dentipellis</taxon>
    </lineage>
</organism>
<dbReference type="GO" id="GO:0055088">
    <property type="term" value="P:lipid homeostasis"/>
    <property type="evidence" value="ECO:0007669"/>
    <property type="project" value="TreeGrafter"/>
</dbReference>
<dbReference type="Proteomes" id="UP000298327">
    <property type="component" value="Unassembled WGS sequence"/>
</dbReference>
<dbReference type="GO" id="GO:0071949">
    <property type="term" value="F:FAD binding"/>
    <property type="evidence" value="ECO:0007669"/>
    <property type="project" value="InterPro"/>
</dbReference>
<feature type="region of interest" description="Disordered" evidence="1">
    <location>
        <begin position="555"/>
        <end position="577"/>
    </location>
</feature>
<dbReference type="Gene3D" id="1.20.140.10">
    <property type="entry name" value="Butyryl-CoA Dehydrogenase, subunit A, domain 3"/>
    <property type="match status" value="1"/>
</dbReference>
<dbReference type="STRING" id="205917.A0A4Y9Z9M7"/>
<keyword evidence="3" id="KW-1185">Reference proteome</keyword>
<dbReference type="InterPro" id="IPR036250">
    <property type="entry name" value="AcylCo_DH-like_C"/>
</dbReference>
<comment type="caution">
    <text evidence="2">The sequence shown here is derived from an EMBL/GenBank/DDBJ whole genome shotgun (WGS) entry which is preliminary data.</text>
</comment>
<dbReference type="GO" id="GO:0003997">
    <property type="term" value="F:acyl-CoA oxidase activity"/>
    <property type="evidence" value="ECO:0007669"/>
    <property type="project" value="InterPro"/>
</dbReference>
<dbReference type="GO" id="GO:0033540">
    <property type="term" value="P:fatty acid beta-oxidation using acyl-CoA oxidase"/>
    <property type="evidence" value="ECO:0007669"/>
    <property type="project" value="TreeGrafter"/>
</dbReference>
<protein>
    <recommendedName>
        <fullName evidence="4">Acyl-CoA dehydrogenase NM domain-like protein</fullName>
    </recommendedName>
</protein>
<evidence type="ECO:0008006" key="4">
    <source>
        <dbReference type="Google" id="ProtNLM"/>
    </source>
</evidence>
<dbReference type="EMBL" id="SEOQ01000086">
    <property type="protein sequence ID" value="TFY70717.1"/>
    <property type="molecule type" value="Genomic_DNA"/>
</dbReference>
<evidence type="ECO:0000313" key="3">
    <source>
        <dbReference type="Proteomes" id="UP000298327"/>
    </source>
</evidence>
<dbReference type="SUPFAM" id="SSF56645">
    <property type="entry name" value="Acyl-CoA dehydrogenase NM domain-like"/>
    <property type="match status" value="1"/>
</dbReference>
<dbReference type="InterPro" id="IPR009100">
    <property type="entry name" value="AcylCoA_DH/oxidase_NM_dom_sf"/>
</dbReference>
<evidence type="ECO:0000256" key="1">
    <source>
        <dbReference type="SAM" id="MobiDB-lite"/>
    </source>
</evidence>
<dbReference type="PANTHER" id="PTHR10909:SF382">
    <property type="entry name" value="ACYL-COENZYME A OXIDASE"/>
    <property type="match status" value="1"/>
</dbReference>
<reference evidence="2 3" key="1">
    <citation type="submission" date="2019-02" db="EMBL/GenBank/DDBJ databases">
        <title>Genome sequencing of the rare red list fungi Dentipellis fragilis.</title>
        <authorList>
            <person name="Buettner E."/>
            <person name="Kellner H."/>
        </authorList>
    </citation>
    <scope>NUCLEOTIDE SEQUENCE [LARGE SCALE GENOMIC DNA]</scope>
    <source>
        <strain evidence="2 3">DSM 105465</strain>
    </source>
</reference>
<dbReference type="AlphaFoldDB" id="A0A4Y9Z9M7"/>
<dbReference type="Gene3D" id="2.40.110.10">
    <property type="entry name" value="Butyryl-CoA Dehydrogenase, subunit A, domain 2"/>
    <property type="match status" value="1"/>
</dbReference>
<dbReference type="GO" id="GO:0005504">
    <property type="term" value="F:fatty acid binding"/>
    <property type="evidence" value="ECO:0007669"/>
    <property type="project" value="TreeGrafter"/>
</dbReference>
<dbReference type="InterPro" id="IPR046373">
    <property type="entry name" value="Acyl-CoA_Oxase/DH_mid-dom_sf"/>
</dbReference>
<proteinExistence type="predicted"/>
<dbReference type="GO" id="GO:0005777">
    <property type="term" value="C:peroxisome"/>
    <property type="evidence" value="ECO:0007669"/>
    <property type="project" value="InterPro"/>
</dbReference>
<dbReference type="SUPFAM" id="SSF47203">
    <property type="entry name" value="Acyl-CoA dehydrogenase C-terminal domain-like"/>
    <property type="match status" value="1"/>
</dbReference>
<name>A0A4Y9Z9M7_9AGAM</name>
<dbReference type="InterPro" id="IPR012258">
    <property type="entry name" value="Acyl-CoA_oxidase"/>
</dbReference>
<gene>
    <name evidence="2" type="ORF">EVG20_g2294</name>
</gene>
<dbReference type="PANTHER" id="PTHR10909">
    <property type="entry name" value="ELECTRON TRANSPORT OXIDOREDUCTASE"/>
    <property type="match status" value="1"/>
</dbReference>
<dbReference type="OrthoDB" id="538336at2759"/>
<accession>A0A4Y9Z9M7</accession>
<evidence type="ECO:0000313" key="2">
    <source>
        <dbReference type="EMBL" id="TFY70717.1"/>
    </source>
</evidence>
<feature type="compositionally biased region" description="Low complexity" evidence="1">
    <location>
        <begin position="563"/>
        <end position="575"/>
    </location>
</feature>